<evidence type="ECO:0000313" key="11">
    <source>
        <dbReference type="EMBL" id="KAL2094684.1"/>
    </source>
</evidence>
<keyword evidence="7" id="KW-0675">Receptor</keyword>
<evidence type="ECO:0000256" key="5">
    <source>
        <dbReference type="ARBA" id="ARBA00023136"/>
    </source>
</evidence>
<evidence type="ECO:0000256" key="10">
    <source>
        <dbReference type="SAM" id="Phobius"/>
    </source>
</evidence>
<name>A0ABD1K6D9_9TELE</name>
<keyword evidence="6" id="KW-1015">Disulfide bond</keyword>
<dbReference type="AlphaFoldDB" id="A0ABD1K6D9"/>
<gene>
    <name evidence="11" type="ORF">ACEWY4_009403</name>
</gene>
<accession>A0ABD1K6D9</accession>
<protein>
    <submittedName>
        <fullName evidence="11">Uncharacterized protein</fullName>
    </submittedName>
</protein>
<reference evidence="11 12" key="1">
    <citation type="submission" date="2024-09" db="EMBL/GenBank/DDBJ databases">
        <title>A chromosome-level genome assembly of Gray's grenadier anchovy, Coilia grayii.</title>
        <authorList>
            <person name="Fu Z."/>
        </authorList>
    </citation>
    <scope>NUCLEOTIDE SEQUENCE [LARGE SCALE GENOMIC DNA]</scope>
    <source>
        <strain evidence="11">G4</strain>
        <tissue evidence="11">Muscle</tissue>
    </source>
</reference>
<dbReference type="PANTHER" id="PTHR12120">
    <property type="entry name" value="TNFR-CYS DOMAIN-CONTAINING PROTEIN"/>
    <property type="match status" value="1"/>
</dbReference>
<keyword evidence="12" id="KW-1185">Reference proteome</keyword>
<evidence type="ECO:0000256" key="8">
    <source>
        <dbReference type="ARBA" id="ARBA00023180"/>
    </source>
</evidence>
<dbReference type="GO" id="GO:0016020">
    <property type="term" value="C:membrane"/>
    <property type="evidence" value="ECO:0007669"/>
    <property type="project" value="UniProtKB-SubCell"/>
</dbReference>
<evidence type="ECO:0000256" key="7">
    <source>
        <dbReference type="ARBA" id="ARBA00023170"/>
    </source>
</evidence>
<keyword evidence="5 10" id="KW-0472">Membrane</keyword>
<keyword evidence="8" id="KW-0325">Glycoprotein</keyword>
<dbReference type="Gene3D" id="2.10.50.10">
    <property type="entry name" value="Tumor Necrosis Factor Receptor, subunit A, domain 2"/>
    <property type="match status" value="1"/>
</dbReference>
<evidence type="ECO:0000256" key="2">
    <source>
        <dbReference type="ARBA" id="ARBA00022692"/>
    </source>
</evidence>
<evidence type="ECO:0000256" key="4">
    <source>
        <dbReference type="ARBA" id="ARBA00022989"/>
    </source>
</evidence>
<evidence type="ECO:0000256" key="3">
    <source>
        <dbReference type="ARBA" id="ARBA00022737"/>
    </source>
</evidence>
<feature type="region of interest" description="Disordered" evidence="9">
    <location>
        <begin position="211"/>
        <end position="251"/>
    </location>
</feature>
<dbReference type="InterPro" id="IPR047526">
    <property type="entry name" value="TNR19/27/EDAR"/>
</dbReference>
<dbReference type="PANTHER" id="PTHR12120:SF1">
    <property type="entry name" value="TUMOR NECROSIS FACTOR RECEPTOR SUPERFAMILY MEMBER 19"/>
    <property type="match status" value="1"/>
</dbReference>
<proteinExistence type="predicted"/>
<keyword evidence="2 10" id="KW-0812">Transmembrane</keyword>
<dbReference type="Proteomes" id="UP001591681">
    <property type="component" value="Unassembled WGS sequence"/>
</dbReference>
<evidence type="ECO:0000256" key="6">
    <source>
        <dbReference type="ARBA" id="ARBA00023157"/>
    </source>
</evidence>
<feature type="transmembrane region" description="Helical" evidence="10">
    <location>
        <begin position="82"/>
        <end position="105"/>
    </location>
</feature>
<evidence type="ECO:0000313" key="12">
    <source>
        <dbReference type="Proteomes" id="UP001591681"/>
    </source>
</evidence>
<comment type="subcellular location">
    <subcellularLocation>
        <location evidence="1">Membrane</location>
        <topology evidence="1">Single-pass membrane protein</topology>
    </subcellularLocation>
</comment>
<feature type="region of interest" description="Disordered" evidence="9">
    <location>
        <begin position="123"/>
        <end position="159"/>
    </location>
</feature>
<dbReference type="EMBL" id="JBHFQA010000008">
    <property type="protein sequence ID" value="KAL2094684.1"/>
    <property type="molecule type" value="Genomic_DNA"/>
</dbReference>
<comment type="caution">
    <text evidence="11">The sequence shown here is derived from an EMBL/GenBank/DDBJ whole genome shotgun (WGS) entry which is preliminary data.</text>
</comment>
<keyword evidence="3" id="KW-0677">Repeat</keyword>
<feature type="region of interest" description="Disordered" evidence="9">
    <location>
        <begin position="276"/>
        <end position="317"/>
    </location>
</feature>
<sequence>MCQVCRRVNRRERSPCTATRNAVCGECLPGFYSKRRLDGLQDLECMPCGPPPFQNALCSSRSSGVDVEKVWSLEATPQPSTAVTASICVALVAMVTLLSVTLSMYRRYTSLRKCLKGLRCLPSPSSNQDDKESPPVSTETQCTLTQEAQSSGTWPWNMMPREASMEKGSATTEVDGGFPLMPTVLCVPADCLPCPLRQSFCSECSSGFASQPPSGLPTPLPTSGEPAAPAFSTRGHHCAMERGSGPPGRQRHCPVECTELDVHESFHLLGAELQHASTGPGSEAGLPRGGEEPSLDLYSSTPPDISREPRACSEVGRPSGTEEATYIVYVYSVLYSVHSTLLGVPLRALPEPLVGRLAHRLDPVFPGVQSYQQVAQCLGVPAGTARGLQGFEHVFHYLSSCTLLTVPDLLTALHRLQRLDALSLLCEHCWTAQGLSVSTQTLSAQQE</sequence>
<organism evidence="11 12">
    <name type="scientific">Coilia grayii</name>
    <name type="common">Gray's grenadier anchovy</name>
    <dbReference type="NCBI Taxonomy" id="363190"/>
    <lineage>
        <taxon>Eukaryota</taxon>
        <taxon>Metazoa</taxon>
        <taxon>Chordata</taxon>
        <taxon>Craniata</taxon>
        <taxon>Vertebrata</taxon>
        <taxon>Euteleostomi</taxon>
        <taxon>Actinopterygii</taxon>
        <taxon>Neopterygii</taxon>
        <taxon>Teleostei</taxon>
        <taxon>Clupei</taxon>
        <taxon>Clupeiformes</taxon>
        <taxon>Clupeoidei</taxon>
        <taxon>Engraulidae</taxon>
        <taxon>Coilinae</taxon>
        <taxon>Coilia</taxon>
    </lineage>
</organism>
<evidence type="ECO:0000256" key="1">
    <source>
        <dbReference type="ARBA" id="ARBA00004167"/>
    </source>
</evidence>
<evidence type="ECO:0000256" key="9">
    <source>
        <dbReference type="SAM" id="MobiDB-lite"/>
    </source>
</evidence>
<feature type="compositionally biased region" description="Polar residues" evidence="9">
    <location>
        <begin position="135"/>
        <end position="154"/>
    </location>
</feature>
<keyword evidence="4 10" id="KW-1133">Transmembrane helix</keyword>